<organism evidence="1 2">
    <name type="scientific">Myxococcus xanthus</name>
    <dbReference type="NCBI Taxonomy" id="34"/>
    <lineage>
        <taxon>Bacteria</taxon>
        <taxon>Pseudomonadati</taxon>
        <taxon>Myxococcota</taxon>
        <taxon>Myxococcia</taxon>
        <taxon>Myxococcales</taxon>
        <taxon>Cystobacterineae</taxon>
        <taxon>Myxococcaceae</taxon>
        <taxon>Myxococcus</taxon>
    </lineage>
</organism>
<reference evidence="1 2" key="1">
    <citation type="journal article" date="2019" name="Science">
        <title>Social genes are selection hotspots in kin groups of a soil microbe.</title>
        <authorList>
            <person name="Wielgoss S."/>
            <person name="Wolfensberger R."/>
            <person name="Sun L."/>
            <person name="Fiegna F."/>
            <person name="Velicer G.J."/>
        </authorList>
    </citation>
    <scope>NUCLEOTIDE SEQUENCE [LARGE SCALE GENOMIC DNA]</scope>
    <source>
        <strain evidence="1 2">MC3.5.9c15</strain>
    </source>
</reference>
<dbReference type="RefSeq" id="WP_237080385.1">
    <property type="nucleotide sequence ID" value="NZ_CP017169.1"/>
</dbReference>
<accession>A0AAE6KSK3</accession>
<name>A0AAE6KSK3_MYXXA</name>
<dbReference type="AlphaFoldDB" id="A0AAE6KSK3"/>
<protein>
    <submittedName>
        <fullName evidence="1">Uncharacterized protein</fullName>
    </submittedName>
</protein>
<evidence type="ECO:0000313" key="1">
    <source>
        <dbReference type="EMBL" id="QDE68378.1"/>
    </source>
</evidence>
<evidence type="ECO:0000313" key="2">
    <source>
        <dbReference type="Proteomes" id="UP000320179"/>
    </source>
</evidence>
<sequence>MAFASWASWGEGLGAGTSHAAAFQVEARTEAQAYQIRAWRGSTPESPVLLPRRRIVQYLGLNAFELATGEDMGFESNLRIWADFGLPRGEAALVDGCCWRIWAASTRRRGIARR</sequence>
<proteinExistence type="predicted"/>
<dbReference type="Proteomes" id="UP000320179">
    <property type="component" value="Chromosome"/>
</dbReference>
<gene>
    <name evidence="1" type="ORF">BHS09_16100</name>
</gene>
<dbReference type="EMBL" id="CP017174">
    <property type="protein sequence ID" value="QDE68378.1"/>
    <property type="molecule type" value="Genomic_DNA"/>
</dbReference>